<sequence length="102" mass="12138">MQQWSTKSESSRFNQTSGQNFRHRLFEPESSNQSLHQHATRQTIMELWLCINHLAWYWPYWVKRSSHHCAYSAHTYQQALPAGMLVFALLVQRSKRTSPAFR</sequence>
<dbReference type="EMBL" id="KQ086051">
    <property type="protein sequence ID" value="KLO09597.1"/>
    <property type="molecule type" value="Genomic_DNA"/>
</dbReference>
<accession>A0A0H2RDI9</accession>
<protein>
    <submittedName>
        <fullName evidence="2">Uncharacterized protein</fullName>
    </submittedName>
</protein>
<dbReference type="InParanoid" id="A0A0H2RDI9"/>
<evidence type="ECO:0000256" key="1">
    <source>
        <dbReference type="SAM" id="MobiDB-lite"/>
    </source>
</evidence>
<proteinExistence type="predicted"/>
<keyword evidence="3" id="KW-1185">Reference proteome</keyword>
<gene>
    <name evidence="2" type="ORF">SCHPADRAFT_907636</name>
</gene>
<reference evidence="2 3" key="1">
    <citation type="submission" date="2015-04" db="EMBL/GenBank/DDBJ databases">
        <title>Complete genome sequence of Schizopora paradoxa KUC8140, a cosmopolitan wood degrader in East Asia.</title>
        <authorList>
            <consortium name="DOE Joint Genome Institute"/>
            <person name="Min B."/>
            <person name="Park H."/>
            <person name="Jang Y."/>
            <person name="Kim J.-J."/>
            <person name="Kim K.H."/>
            <person name="Pangilinan J."/>
            <person name="Lipzen A."/>
            <person name="Riley R."/>
            <person name="Grigoriev I.V."/>
            <person name="Spatafora J.W."/>
            <person name="Choi I.-G."/>
        </authorList>
    </citation>
    <scope>NUCLEOTIDE SEQUENCE [LARGE SCALE GENOMIC DNA]</scope>
    <source>
        <strain evidence="2 3">KUC8140</strain>
    </source>
</reference>
<name>A0A0H2RDI9_9AGAM</name>
<dbReference type="AlphaFoldDB" id="A0A0H2RDI9"/>
<dbReference type="Proteomes" id="UP000053477">
    <property type="component" value="Unassembled WGS sequence"/>
</dbReference>
<organism evidence="2 3">
    <name type="scientific">Schizopora paradoxa</name>
    <dbReference type="NCBI Taxonomy" id="27342"/>
    <lineage>
        <taxon>Eukaryota</taxon>
        <taxon>Fungi</taxon>
        <taxon>Dikarya</taxon>
        <taxon>Basidiomycota</taxon>
        <taxon>Agaricomycotina</taxon>
        <taxon>Agaricomycetes</taxon>
        <taxon>Hymenochaetales</taxon>
        <taxon>Schizoporaceae</taxon>
        <taxon>Schizopora</taxon>
    </lineage>
</organism>
<evidence type="ECO:0000313" key="2">
    <source>
        <dbReference type="EMBL" id="KLO09597.1"/>
    </source>
</evidence>
<evidence type="ECO:0000313" key="3">
    <source>
        <dbReference type="Proteomes" id="UP000053477"/>
    </source>
</evidence>
<feature type="region of interest" description="Disordered" evidence="1">
    <location>
        <begin position="1"/>
        <end position="20"/>
    </location>
</feature>